<dbReference type="RefSeq" id="WP_236326503.1">
    <property type="nucleotide sequence ID" value="NZ_WJZX01000103.1"/>
</dbReference>
<sequence length="1286" mass="140113">MSITSVAHRPMNLVTEAPEAGAKKAGAVTVNPSPQQHSPAVATPAVKTVRQLLADQQDMLSLADKLRNLTTWVAHKLSDQLHRDVLVPFINSSETLTHTTPPTLAAVIKDLGYELPQTLDEAKKLADVLEKRASVPPLRDFGGGLSWPIPISQADQRRIERFLYSSRTGVSGLPLPRFWASGVLGYLLMGGPVTRGDLKDPVTALQTLLDSPKAVELGQALQAHLGGVASDTSIYDYILTTINLSLDPESSLNNVRNKVAGFDLLDSSHWGLTPSEVVKKLGLHLVSKGRATQHSAELASLLLLAPSAPQFLVKDIPGGVTVGSAMWTQLTIAAARIEAQTPGRVQNMTYAEVIAQAEPIATDTYANQVAQRDALSDWAQANGVLKPSETEHSPAEMQQAKTAYNDRLNALVKSSALLESPVPSRKDIALEYLKTEFPQVDPAVFDIRSLQIRNENGGRVYPAFLTRRSMLDIVMEGATLDRFQLWVKKDPRIPIASFNAYVRTKKHLEVNKLFGKQYEATMKSLGDGHHELVKQLIAKLPLADRMNLEYGDVKFFHTNEYKIAKDFTSSLELTERGRRMHIKTTLNGKVTIYEVNTSAGVIEKQDHPADKFSEPYSPEKMDVRRANLITRRSLLDPYNGARDNEAKEQPVSAQTPDSYRSKRTDFIADMYVKALALDGEDLLNHARGITSFDRGRALGSVIDEFFLNLIPLRSAINNFRQGNTFEGVSDLAMDAFGLLTLGAGKAAQAVKVFGKGMSGLKAAGKATQAVKFLGAAALEFLNPVGGVGDMLVGGANLVRKGFAKGADLVTALRGASGNYDLLKAASKHYDGAAAGAFKVDGQTVQGTAVLQGRQWYAYDPASGASYGSPRMDFNPAAVALDGEIRAFGDGWRWMFVSTSPAHNSTFRRDYSAAIVAAKAEDNAAYIRGQNTAHPQDIDGYTPALKIDDLKRLAVARRRTPMQLGSLVRRIDDLEMLPAKFKAKRDIAELTDAAGFKRGYDAGKPQAIPGFSDTLSNNELAELTLVPGRTPEEIGRLVRYMENRRSLVSLENSRVFSDEVKAADGTFIPVPQGLVLGQIALMSEGECAAISNIIAAATRYNKRDTFIKNLYASMVPPLSADEIARLRVTDPAKAAREQRRAVNTVKFRQRLEDYQGILGSQFHLGMESRQVTHTAIISELASAQTSKTLLINGPDHGITAGVVVSGQHKEWFYFDPNFGLALFADEAAMRKGLDSFLNSGRTKSLLNHFGPSTSAPQYKISAFEPGHLNAAVKSVPGKVDDLFMNEL</sequence>
<reference evidence="2" key="1">
    <citation type="submission" date="2019-11" db="EMBL/GenBank/DDBJ databases">
        <title>Epiphytic Pseudomonas syringae from cherry orchards.</title>
        <authorList>
            <person name="Hulin M.T."/>
        </authorList>
    </citation>
    <scope>NUCLEOTIDE SEQUENCE</scope>
    <source>
        <strain evidence="2">PA-2-1F</strain>
    </source>
</reference>
<evidence type="ECO:0000313" key="2">
    <source>
        <dbReference type="EMBL" id="MCF5657314.1"/>
    </source>
</evidence>
<dbReference type="Proteomes" id="UP000814126">
    <property type="component" value="Unassembled WGS sequence"/>
</dbReference>
<accession>A0AAP2S485</accession>
<protein>
    <recommendedName>
        <fullName evidence="4">Peptidase C58 YopT-type domain-containing protein</fullName>
    </recommendedName>
</protein>
<dbReference type="EMBL" id="WJZX01000103">
    <property type="protein sequence ID" value="MCF5657314.1"/>
    <property type="molecule type" value="Genomic_DNA"/>
</dbReference>
<evidence type="ECO:0008006" key="4">
    <source>
        <dbReference type="Google" id="ProtNLM"/>
    </source>
</evidence>
<comment type="caution">
    <text evidence="2">The sequence shown here is derived from an EMBL/GenBank/DDBJ whole genome shotgun (WGS) entry which is preliminary data.</text>
</comment>
<organism evidence="2 3">
    <name type="scientific">Pseudomonas poae</name>
    <dbReference type="NCBI Taxonomy" id="200451"/>
    <lineage>
        <taxon>Bacteria</taxon>
        <taxon>Pseudomonadati</taxon>
        <taxon>Pseudomonadota</taxon>
        <taxon>Gammaproteobacteria</taxon>
        <taxon>Pseudomonadales</taxon>
        <taxon>Pseudomonadaceae</taxon>
        <taxon>Pseudomonas</taxon>
    </lineage>
</organism>
<feature type="region of interest" description="Disordered" evidence="1">
    <location>
        <begin position="638"/>
        <end position="658"/>
    </location>
</feature>
<name>A0AAP2S485_9PSED</name>
<gene>
    <name evidence="2" type="ORF">GIV46_20085</name>
</gene>
<evidence type="ECO:0000313" key="3">
    <source>
        <dbReference type="Proteomes" id="UP000814126"/>
    </source>
</evidence>
<proteinExistence type="predicted"/>
<dbReference type="CDD" id="cd20495">
    <property type="entry name" value="C58_PaToxP-like"/>
    <property type="match status" value="1"/>
</dbReference>
<evidence type="ECO:0000256" key="1">
    <source>
        <dbReference type="SAM" id="MobiDB-lite"/>
    </source>
</evidence>